<comment type="caution">
    <text evidence="7">The sequence shown here is derived from an EMBL/GenBank/DDBJ whole genome shotgun (WGS) entry which is preliminary data.</text>
</comment>
<dbReference type="PRINTS" id="PR00773">
    <property type="entry name" value="GRPEPROTEIN"/>
</dbReference>
<dbReference type="PANTHER" id="PTHR21237">
    <property type="entry name" value="GRPE PROTEIN"/>
    <property type="match status" value="1"/>
</dbReference>
<dbReference type="InterPro" id="IPR000740">
    <property type="entry name" value="GrpE"/>
</dbReference>
<keyword evidence="3 4" id="KW-0346">Stress response</keyword>
<dbReference type="EMBL" id="VORB01000007">
    <property type="protein sequence ID" value="TXC78402.1"/>
    <property type="molecule type" value="Genomic_DNA"/>
</dbReference>
<dbReference type="Gene3D" id="2.30.22.10">
    <property type="entry name" value="Head domain of nucleotide exchange factor GrpE"/>
    <property type="match status" value="1"/>
</dbReference>
<dbReference type="Proteomes" id="UP000321168">
    <property type="component" value="Unassembled WGS sequence"/>
</dbReference>
<protein>
    <recommendedName>
        <fullName evidence="3 4">Protein GrpE</fullName>
    </recommendedName>
    <alternativeName>
        <fullName evidence="3">HSP-70 cofactor</fullName>
    </alternativeName>
</protein>
<comment type="subunit">
    <text evidence="3">Homodimer.</text>
</comment>
<evidence type="ECO:0000256" key="2">
    <source>
        <dbReference type="ARBA" id="ARBA00023186"/>
    </source>
</evidence>
<dbReference type="CDD" id="cd00446">
    <property type="entry name" value="GrpE"/>
    <property type="match status" value="1"/>
</dbReference>
<dbReference type="SUPFAM" id="SSF51064">
    <property type="entry name" value="Head domain of nucleotide exchange factor GrpE"/>
    <property type="match status" value="1"/>
</dbReference>
<dbReference type="PANTHER" id="PTHR21237:SF23">
    <property type="entry name" value="GRPE PROTEIN HOMOLOG, MITOCHONDRIAL"/>
    <property type="match status" value="1"/>
</dbReference>
<dbReference type="PROSITE" id="PS01071">
    <property type="entry name" value="GRPE"/>
    <property type="match status" value="1"/>
</dbReference>
<dbReference type="RefSeq" id="WP_147014824.1">
    <property type="nucleotide sequence ID" value="NZ_VORB01000007.1"/>
</dbReference>
<evidence type="ECO:0000313" key="7">
    <source>
        <dbReference type="EMBL" id="TXC78402.1"/>
    </source>
</evidence>
<evidence type="ECO:0000256" key="4">
    <source>
        <dbReference type="RuleBase" id="RU000639"/>
    </source>
</evidence>
<dbReference type="InterPro" id="IPR009012">
    <property type="entry name" value="GrpE_head"/>
</dbReference>
<proteinExistence type="inferred from homology"/>
<dbReference type="Gene3D" id="3.90.20.20">
    <property type="match status" value="1"/>
</dbReference>
<organism evidence="7 8">
    <name type="scientific">Luteibaculum oceani</name>
    <dbReference type="NCBI Taxonomy" id="1294296"/>
    <lineage>
        <taxon>Bacteria</taxon>
        <taxon>Pseudomonadati</taxon>
        <taxon>Bacteroidota</taxon>
        <taxon>Flavobacteriia</taxon>
        <taxon>Flavobacteriales</taxon>
        <taxon>Luteibaculaceae</taxon>
        <taxon>Luteibaculum</taxon>
    </lineage>
</organism>
<dbReference type="GO" id="GO:0000774">
    <property type="term" value="F:adenyl-nucleotide exchange factor activity"/>
    <property type="evidence" value="ECO:0007669"/>
    <property type="project" value="InterPro"/>
</dbReference>
<dbReference type="GO" id="GO:0005737">
    <property type="term" value="C:cytoplasm"/>
    <property type="evidence" value="ECO:0007669"/>
    <property type="project" value="UniProtKB-SubCell"/>
</dbReference>
<evidence type="ECO:0000256" key="6">
    <source>
        <dbReference type="SAM" id="MobiDB-lite"/>
    </source>
</evidence>
<dbReference type="SUPFAM" id="SSF58014">
    <property type="entry name" value="Coiled-coil domain of nucleotide exchange factor GrpE"/>
    <property type="match status" value="1"/>
</dbReference>
<dbReference type="HAMAP" id="MF_01151">
    <property type="entry name" value="GrpE"/>
    <property type="match status" value="1"/>
</dbReference>
<evidence type="ECO:0000256" key="5">
    <source>
        <dbReference type="RuleBase" id="RU004478"/>
    </source>
</evidence>
<keyword evidence="3" id="KW-0963">Cytoplasm</keyword>
<name>A0A5C6UYB3_9FLAO</name>
<sequence>MNKKAEQAEEILNEENKENIQEEKTEESTQETENSTAESAEEQTEELSEEDKLKEQLKEANDKYLRLYSDFENFRRRNNKERLDLIQSAGSDVVKEMLPILDDFERAANSNTEAKEIDAVIEGFTLIQNKLNNILKTKGLTPMATQVGDDFDVDKHEAITNIPAPSPELKGKVVDIIEKGYLFNEKVIRYAKVVVGQ</sequence>
<dbReference type="AlphaFoldDB" id="A0A5C6UYB3"/>
<feature type="compositionally biased region" description="Acidic residues" evidence="6">
    <location>
        <begin position="39"/>
        <end position="49"/>
    </location>
</feature>
<dbReference type="OrthoDB" id="9812586at2"/>
<dbReference type="GO" id="GO:0006457">
    <property type="term" value="P:protein folding"/>
    <property type="evidence" value="ECO:0007669"/>
    <property type="project" value="InterPro"/>
</dbReference>
<feature type="compositionally biased region" description="Basic and acidic residues" evidence="6">
    <location>
        <begin position="14"/>
        <end position="27"/>
    </location>
</feature>
<feature type="region of interest" description="Disordered" evidence="6">
    <location>
        <begin position="1"/>
        <end position="55"/>
    </location>
</feature>
<keyword evidence="2 3" id="KW-0143">Chaperone</keyword>
<dbReference type="GO" id="GO:0042803">
    <property type="term" value="F:protein homodimerization activity"/>
    <property type="evidence" value="ECO:0007669"/>
    <property type="project" value="InterPro"/>
</dbReference>
<comment type="function">
    <text evidence="3 4">Participates actively in the response to hyperosmotic and heat shock by preventing the aggregation of stress-denatured proteins, in association with DnaK and GrpE. It is the nucleotide exchange factor for DnaK and may function as a thermosensor. Unfolded proteins bind initially to DnaJ; upon interaction with the DnaJ-bound protein, DnaK hydrolyzes its bound ATP, resulting in the formation of a stable complex. GrpE releases ADP from DnaK; ATP binding to DnaK triggers the release of the substrate protein, thus completing the reaction cycle. Several rounds of ATP-dependent interactions between DnaJ, DnaK and GrpE are required for fully efficient folding.</text>
</comment>
<evidence type="ECO:0000313" key="8">
    <source>
        <dbReference type="Proteomes" id="UP000321168"/>
    </source>
</evidence>
<reference evidence="7 8" key="1">
    <citation type="submission" date="2019-08" db="EMBL/GenBank/DDBJ databases">
        <title>Genome of Luteibaculum oceani JCM 18817.</title>
        <authorList>
            <person name="Bowman J.P."/>
        </authorList>
    </citation>
    <scope>NUCLEOTIDE SEQUENCE [LARGE SCALE GENOMIC DNA]</scope>
    <source>
        <strain evidence="7 8">JCM 18817</strain>
    </source>
</reference>
<evidence type="ECO:0000256" key="3">
    <source>
        <dbReference type="HAMAP-Rule" id="MF_01151"/>
    </source>
</evidence>
<dbReference type="GO" id="GO:0051082">
    <property type="term" value="F:unfolded protein binding"/>
    <property type="evidence" value="ECO:0007669"/>
    <property type="project" value="TreeGrafter"/>
</dbReference>
<evidence type="ECO:0000256" key="1">
    <source>
        <dbReference type="ARBA" id="ARBA00009054"/>
    </source>
</evidence>
<gene>
    <name evidence="3" type="primary">grpE</name>
    <name evidence="7" type="ORF">FRX97_08715</name>
</gene>
<comment type="subcellular location">
    <subcellularLocation>
        <location evidence="3">Cytoplasm</location>
    </subcellularLocation>
</comment>
<dbReference type="InterPro" id="IPR013805">
    <property type="entry name" value="GrpE_CC"/>
</dbReference>
<comment type="similarity">
    <text evidence="1 3 5">Belongs to the GrpE family.</text>
</comment>
<accession>A0A5C6UYB3</accession>
<dbReference type="Pfam" id="PF01025">
    <property type="entry name" value="GrpE"/>
    <property type="match status" value="1"/>
</dbReference>
<dbReference type="GO" id="GO:0051087">
    <property type="term" value="F:protein-folding chaperone binding"/>
    <property type="evidence" value="ECO:0007669"/>
    <property type="project" value="InterPro"/>
</dbReference>
<keyword evidence="8" id="KW-1185">Reference proteome</keyword>